<protein>
    <submittedName>
        <fullName evidence="1">Type I-E CRISPR-associated protein Cas6/Cse3/CasE</fullName>
    </submittedName>
</protein>
<evidence type="ECO:0000313" key="2">
    <source>
        <dbReference type="Proteomes" id="UP001183176"/>
    </source>
</evidence>
<dbReference type="EMBL" id="JAVREH010000052">
    <property type="protein sequence ID" value="MDT0263790.1"/>
    <property type="molecule type" value="Genomic_DNA"/>
</dbReference>
<organism evidence="1 2">
    <name type="scientific">Jatrophihabitans lederbergiae</name>
    <dbReference type="NCBI Taxonomy" id="3075547"/>
    <lineage>
        <taxon>Bacteria</taxon>
        <taxon>Bacillati</taxon>
        <taxon>Actinomycetota</taxon>
        <taxon>Actinomycetes</taxon>
        <taxon>Jatrophihabitantales</taxon>
        <taxon>Jatrophihabitantaceae</taxon>
        <taxon>Jatrophihabitans</taxon>
    </lineage>
</organism>
<dbReference type="Pfam" id="PF08798">
    <property type="entry name" value="CRISPR_assoc"/>
    <property type="match status" value="1"/>
</dbReference>
<dbReference type="CDD" id="cd09727">
    <property type="entry name" value="Cas6_I-E"/>
    <property type="match status" value="1"/>
</dbReference>
<gene>
    <name evidence="1" type="primary">cas6e</name>
    <name evidence="1" type="ORF">RM423_20665</name>
</gene>
<comment type="caution">
    <text evidence="1">The sequence shown here is derived from an EMBL/GenBank/DDBJ whole genome shotgun (WGS) entry which is preliminary data.</text>
</comment>
<name>A0ABU2JFL8_9ACTN</name>
<dbReference type="InterPro" id="IPR010179">
    <property type="entry name" value="CRISPR-assoc_prot_Cse3"/>
</dbReference>
<dbReference type="SMART" id="SM01101">
    <property type="entry name" value="CRISPR_assoc"/>
    <property type="match status" value="1"/>
</dbReference>
<evidence type="ECO:0000313" key="1">
    <source>
        <dbReference type="EMBL" id="MDT0263790.1"/>
    </source>
</evidence>
<reference evidence="2" key="1">
    <citation type="submission" date="2023-07" db="EMBL/GenBank/DDBJ databases">
        <title>30 novel species of actinomycetes from the DSMZ collection.</title>
        <authorList>
            <person name="Nouioui I."/>
        </authorList>
    </citation>
    <scope>NUCLEOTIDE SEQUENCE [LARGE SCALE GENOMIC DNA]</scope>
    <source>
        <strain evidence="2">DSM 44399</strain>
    </source>
</reference>
<dbReference type="NCBIfam" id="TIGR01907">
    <property type="entry name" value="casE_Cse3"/>
    <property type="match status" value="1"/>
</dbReference>
<dbReference type="Proteomes" id="UP001183176">
    <property type="component" value="Unassembled WGS sequence"/>
</dbReference>
<dbReference type="RefSeq" id="WP_311424934.1">
    <property type="nucleotide sequence ID" value="NZ_JAVREH010000052.1"/>
</dbReference>
<dbReference type="Gene3D" id="3.30.70.1200">
    <property type="entry name" value="Crispr-associated protein, domain 1"/>
    <property type="match status" value="1"/>
</dbReference>
<dbReference type="SUPFAM" id="SSF117987">
    <property type="entry name" value="CRISPR-associated protein"/>
    <property type="match status" value="2"/>
</dbReference>
<dbReference type="Gene3D" id="3.30.70.1210">
    <property type="entry name" value="Crispr-associated protein, domain 2"/>
    <property type="match status" value="1"/>
</dbReference>
<keyword evidence="2" id="KW-1185">Reference proteome</keyword>
<sequence>MYLTRITLSPTAFRARSLLSSSQNLHAALAASFPVSGEQNKDGSPVERILWRLDTSRSNPEPNLFVVSPHGPDMDEAAERITIKSRVLTKDYQPVLDRITAGDVYSFRITANPTSYERRQDKIETTSGHLSTHTRKPLHRHDEQVSWLVAKLAQSGAAPVPSSTVPGGIDLVVDGETSDMFTRRAAASKRTSGVTIKRVGFKGHLTVTDVAALRSALTLGIGAAKGYGCGLLTLAPPAARI</sequence>
<proteinExistence type="predicted"/>
<accession>A0ABU2JFL8</accession>